<keyword evidence="9" id="KW-1185">Reference proteome</keyword>
<gene>
    <name evidence="7" type="primary">trmB</name>
    <name evidence="8" type="ORF">EHS15_10935</name>
</gene>
<comment type="function">
    <text evidence="2 7">Catalyzes the formation of N(7)-methylguanine at position 46 (m7G46) in tRNA.</text>
</comment>
<dbReference type="Proteomes" id="UP000298058">
    <property type="component" value="Unassembled WGS sequence"/>
</dbReference>
<evidence type="ECO:0000256" key="3">
    <source>
        <dbReference type="ARBA" id="ARBA00022603"/>
    </source>
</evidence>
<dbReference type="GO" id="GO:0043527">
    <property type="term" value="C:tRNA methyltransferase complex"/>
    <property type="evidence" value="ECO:0007669"/>
    <property type="project" value="TreeGrafter"/>
</dbReference>
<evidence type="ECO:0000256" key="4">
    <source>
        <dbReference type="ARBA" id="ARBA00022679"/>
    </source>
</evidence>
<dbReference type="RefSeq" id="WP_135760610.1">
    <property type="nucleotide sequence ID" value="NZ_RQHW01000042.1"/>
</dbReference>
<comment type="caution">
    <text evidence="8">The sequence shown here is derived from an EMBL/GenBank/DDBJ whole genome shotgun (WGS) entry which is preliminary data.</text>
</comment>
<feature type="binding site" evidence="7">
    <location>
        <position position="126"/>
    </location>
    <ligand>
        <name>S-adenosyl-L-methionine</name>
        <dbReference type="ChEBI" id="CHEBI:59789"/>
    </ligand>
</feature>
<dbReference type="UniPathway" id="UPA00989"/>
<dbReference type="Pfam" id="PF02390">
    <property type="entry name" value="Methyltransf_4"/>
    <property type="match status" value="1"/>
</dbReference>
<protein>
    <recommendedName>
        <fullName evidence="7">tRNA (guanine-N(7)-)-methyltransferase</fullName>
        <ecNumber evidence="7">2.1.1.33</ecNumber>
    </recommendedName>
    <alternativeName>
        <fullName evidence="7">tRNA (guanine(46)-N(7))-methyltransferase</fullName>
    </alternativeName>
    <alternativeName>
        <fullName evidence="7">tRNA(m7G46)-methyltransferase</fullName>
    </alternativeName>
</protein>
<keyword evidence="3 7" id="KW-0489">Methyltransferase</keyword>
<proteinExistence type="inferred from homology"/>
<sequence length="222" mass="26601">MLVNPQVQEKLWKFALRTPYHTDYLLHPKEWGKKIDLKKSFPDYIENYWLEMGSGWGEVAIELASKHPKTGFLLMEKKIDRIVATETKRKALGLENIRYMTLNFQWFFTEVLEKEIFDTVLINFPDPWPKRKHHKNRLMQPDMLADIHSLLKPNGNILFATDYGPYARRCISLFRKIKGYEWEGLEYSFARNESLPLSFFETEKQKEGKRIYYLERKKVDMI</sequence>
<feature type="binding site" evidence="7">
    <location>
        <position position="162"/>
    </location>
    <ligand>
        <name>substrate</name>
    </ligand>
</feature>
<dbReference type="EMBL" id="RQHW01000042">
    <property type="protein sequence ID" value="TGN18926.1"/>
    <property type="molecule type" value="Genomic_DNA"/>
</dbReference>
<dbReference type="PROSITE" id="PS51625">
    <property type="entry name" value="SAM_MT_TRMB"/>
    <property type="match status" value="1"/>
</dbReference>
<organism evidence="8 9">
    <name type="scientific">Leptospira idonii</name>
    <dbReference type="NCBI Taxonomy" id="1193500"/>
    <lineage>
        <taxon>Bacteria</taxon>
        <taxon>Pseudomonadati</taxon>
        <taxon>Spirochaetota</taxon>
        <taxon>Spirochaetia</taxon>
        <taxon>Leptospirales</taxon>
        <taxon>Leptospiraceae</taxon>
        <taxon>Leptospira</taxon>
    </lineage>
</organism>
<feature type="binding site" evidence="7">
    <location>
        <position position="76"/>
    </location>
    <ligand>
        <name>S-adenosyl-L-methionine</name>
        <dbReference type="ChEBI" id="CHEBI:59789"/>
    </ligand>
</feature>
<comment type="catalytic activity">
    <reaction evidence="1 7">
        <text>guanosine(46) in tRNA + S-adenosyl-L-methionine = N(7)-methylguanosine(46) in tRNA + S-adenosyl-L-homocysteine</text>
        <dbReference type="Rhea" id="RHEA:42708"/>
        <dbReference type="Rhea" id="RHEA-COMP:10188"/>
        <dbReference type="Rhea" id="RHEA-COMP:10189"/>
        <dbReference type="ChEBI" id="CHEBI:57856"/>
        <dbReference type="ChEBI" id="CHEBI:59789"/>
        <dbReference type="ChEBI" id="CHEBI:74269"/>
        <dbReference type="ChEBI" id="CHEBI:74480"/>
        <dbReference type="EC" id="2.1.1.33"/>
    </reaction>
</comment>
<dbReference type="AlphaFoldDB" id="A0A4V6QMW4"/>
<feature type="binding site" evidence="7">
    <location>
        <position position="130"/>
    </location>
    <ligand>
        <name>substrate</name>
    </ligand>
</feature>
<dbReference type="OrthoDB" id="9802090at2"/>
<evidence type="ECO:0000256" key="6">
    <source>
        <dbReference type="ARBA" id="ARBA00022694"/>
    </source>
</evidence>
<comment type="pathway">
    <text evidence="7">tRNA modification; N(7)-methylguanine-tRNA biosynthesis.</text>
</comment>
<dbReference type="PANTHER" id="PTHR23417">
    <property type="entry name" value="3-DEOXY-D-MANNO-OCTULOSONIC-ACID TRANSFERASE/TRNA GUANINE-N 7 - -METHYLTRANSFERASE"/>
    <property type="match status" value="1"/>
</dbReference>
<dbReference type="Gene3D" id="3.40.50.150">
    <property type="entry name" value="Vaccinia Virus protein VP39"/>
    <property type="match status" value="1"/>
</dbReference>
<evidence type="ECO:0000256" key="2">
    <source>
        <dbReference type="ARBA" id="ARBA00003015"/>
    </source>
</evidence>
<keyword evidence="5 7" id="KW-0949">S-adenosyl-L-methionine</keyword>
<dbReference type="GO" id="GO:0008176">
    <property type="term" value="F:tRNA (guanine(46)-N7)-methyltransferase activity"/>
    <property type="evidence" value="ECO:0007669"/>
    <property type="project" value="UniProtKB-UniRule"/>
</dbReference>
<accession>A0A4V6QMW4</accession>
<evidence type="ECO:0000313" key="9">
    <source>
        <dbReference type="Proteomes" id="UP000298058"/>
    </source>
</evidence>
<name>A0A4V6QMW4_9LEPT</name>
<dbReference type="SUPFAM" id="SSF53335">
    <property type="entry name" value="S-adenosyl-L-methionine-dependent methyltransferases"/>
    <property type="match status" value="1"/>
</dbReference>
<dbReference type="HAMAP" id="MF_01057">
    <property type="entry name" value="tRNA_methyltr_TrmB"/>
    <property type="match status" value="1"/>
</dbReference>
<dbReference type="InterPro" id="IPR003358">
    <property type="entry name" value="tRNA_(Gua-N-7)_MeTrfase_Trmb"/>
</dbReference>
<evidence type="ECO:0000256" key="1">
    <source>
        <dbReference type="ARBA" id="ARBA00000142"/>
    </source>
</evidence>
<feature type="binding site" evidence="7">
    <location>
        <position position="51"/>
    </location>
    <ligand>
        <name>S-adenosyl-L-methionine</name>
        <dbReference type="ChEBI" id="CHEBI:59789"/>
    </ligand>
</feature>
<reference evidence="8" key="1">
    <citation type="journal article" date="2019" name="PLoS Negl. Trop. Dis.">
        <title>Revisiting the worldwide diversity of Leptospira species in the environment.</title>
        <authorList>
            <person name="Vincent A.T."/>
            <person name="Schiettekatte O."/>
            <person name="Bourhy P."/>
            <person name="Veyrier F.J."/>
            <person name="Picardeau M."/>
        </authorList>
    </citation>
    <scope>NUCLEOTIDE SEQUENCE [LARGE SCALE GENOMIC DNA]</scope>
    <source>
        <strain evidence="8">201300427</strain>
    </source>
</reference>
<dbReference type="InterPro" id="IPR029063">
    <property type="entry name" value="SAM-dependent_MTases_sf"/>
</dbReference>
<feature type="binding site" evidence="7">
    <location>
        <position position="103"/>
    </location>
    <ligand>
        <name>S-adenosyl-L-methionine</name>
        <dbReference type="ChEBI" id="CHEBI:59789"/>
    </ligand>
</feature>
<dbReference type="CDD" id="cd02440">
    <property type="entry name" value="AdoMet_MTases"/>
    <property type="match status" value="1"/>
</dbReference>
<keyword evidence="4 7" id="KW-0808">Transferase</keyword>
<comment type="similarity">
    <text evidence="7">Belongs to the class I-like SAM-binding methyltransferase superfamily. TrmB family.</text>
</comment>
<evidence type="ECO:0000313" key="8">
    <source>
        <dbReference type="EMBL" id="TGN18926.1"/>
    </source>
</evidence>
<evidence type="ECO:0000256" key="7">
    <source>
        <dbReference type="HAMAP-Rule" id="MF_01057"/>
    </source>
</evidence>
<evidence type="ECO:0000256" key="5">
    <source>
        <dbReference type="ARBA" id="ARBA00022691"/>
    </source>
</evidence>
<keyword evidence="6 7" id="KW-0819">tRNA processing</keyword>
<dbReference type="PANTHER" id="PTHR23417:SF14">
    <property type="entry name" value="PENTACOTRIPEPTIDE-REPEAT REGION OF PRORP DOMAIN-CONTAINING PROTEIN"/>
    <property type="match status" value="1"/>
</dbReference>
<comment type="caution">
    <text evidence="7">Lacks conserved residue(s) required for the propagation of feature annotation.</text>
</comment>
<dbReference type="InterPro" id="IPR055361">
    <property type="entry name" value="tRNA_methyltr_TrmB_bact"/>
</dbReference>
<dbReference type="EC" id="2.1.1.33" evidence="7"/>